<dbReference type="Proteomes" id="UP000009183">
    <property type="component" value="Chromosome 3"/>
</dbReference>
<proteinExistence type="predicted"/>
<name>F6HTN4_VITVI</name>
<evidence type="ECO:0000313" key="2">
    <source>
        <dbReference type="Proteomes" id="UP000009183"/>
    </source>
</evidence>
<dbReference type="AlphaFoldDB" id="F6HTN4"/>
<gene>
    <name evidence="1" type="ordered locus">VIT_03s0017g01870</name>
</gene>
<sequence>MKPLAVHVCKIAFWGADHQWDGNLFATAGAQVDIWNHNRSQPDKQASNRIAE</sequence>
<organism evidence="1 2">
    <name type="scientific">Vitis vinifera</name>
    <name type="common">Grape</name>
    <dbReference type="NCBI Taxonomy" id="29760"/>
    <lineage>
        <taxon>Eukaryota</taxon>
        <taxon>Viridiplantae</taxon>
        <taxon>Streptophyta</taxon>
        <taxon>Embryophyta</taxon>
        <taxon>Tracheophyta</taxon>
        <taxon>Spermatophyta</taxon>
        <taxon>Magnoliopsida</taxon>
        <taxon>eudicotyledons</taxon>
        <taxon>Gunneridae</taxon>
        <taxon>Pentapetalae</taxon>
        <taxon>rosids</taxon>
        <taxon>Vitales</taxon>
        <taxon>Vitaceae</taxon>
        <taxon>Viteae</taxon>
        <taxon>Vitis</taxon>
    </lineage>
</organism>
<evidence type="ECO:0000313" key="1">
    <source>
        <dbReference type="EMBL" id="CCB58044.1"/>
    </source>
</evidence>
<dbReference type="HOGENOM" id="CLU_3091226_0_0_1"/>
<reference evidence="2" key="1">
    <citation type="journal article" date="2007" name="Nature">
        <title>The grapevine genome sequence suggests ancestral hexaploidization in major angiosperm phyla.</title>
        <authorList>
            <consortium name="The French-Italian Public Consortium for Grapevine Genome Characterization."/>
            <person name="Jaillon O."/>
            <person name="Aury J.-M."/>
            <person name="Noel B."/>
            <person name="Policriti A."/>
            <person name="Clepet C."/>
            <person name="Casagrande A."/>
            <person name="Choisne N."/>
            <person name="Aubourg S."/>
            <person name="Vitulo N."/>
            <person name="Jubin C."/>
            <person name="Vezzi A."/>
            <person name="Legeai F."/>
            <person name="Hugueney P."/>
            <person name="Dasilva C."/>
            <person name="Horner D."/>
            <person name="Mica E."/>
            <person name="Jublot D."/>
            <person name="Poulain J."/>
            <person name="Bruyere C."/>
            <person name="Billault A."/>
            <person name="Segurens B."/>
            <person name="Gouyvenoux M."/>
            <person name="Ugarte E."/>
            <person name="Cattonaro F."/>
            <person name="Anthouard V."/>
            <person name="Vico V."/>
            <person name="Del Fabbro C."/>
            <person name="Alaux M."/>
            <person name="Di Gaspero G."/>
            <person name="Dumas V."/>
            <person name="Felice N."/>
            <person name="Paillard S."/>
            <person name="Juman I."/>
            <person name="Moroldo M."/>
            <person name="Scalabrin S."/>
            <person name="Canaguier A."/>
            <person name="Le Clainche I."/>
            <person name="Malacrida G."/>
            <person name="Durand E."/>
            <person name="Pesole G."/>
            <person name="Laucou V."/>
            <person name="Chatelet P."/>
            <person name="Merdinoglu D."/>
            <person name="Delledonne M."/>
            <person name="Pezzotti M."/>
            <person name="Lecharny A."/>
            <person name="Scarpelli C."/>
            <person name="Artiguenave F."/>
            <person name="Pe M.E."/>
            <person name="Valle G."/>
            <person name="Morgante M."/>
            <person name="Caboche M."/>
            <person name="Adam-Blondon A.-F."/>
            <person name="Weissenbach J."/>
            <person name="Quetier F."/>
            <person name="Wincker P."/>
        </authorList>
    </citation>
    <scope>NUCLEOTIDE SEQUENCE [LARGE SCALE GENOMIC DNA]</scope>
    <source>
        <strain evidence="2">cv. Pinot noir / PN40024</strain>
    </source>
</reference>
<accession>F6HTN4</accession>
<protein>
    <submittedName>
        <fullName evidence="1">Uncharacterized protein</fullName>
    </submittedName>
</protein>
<dbReference type="InParanoid" id="F6HTN4"/>
<dbReference type="STRING" id="29760.F6HTN4"/>
<dbReference type="EMBL" id="FN596248">
    <property type="protein sequence ID" value="CCB58044.1"/>
    <property type="molecule type" value="Genomic_DNA"/>
</dbReference>
<dbReference type="PaxDb" id="29760-VIT_03s0017g01870.t01"/>
<keyword evidence="2" id="KW-1185">Reference proteome</keyword>